<proteinExistence type="inferred from homology"/>
<protein>
    <recommendedName>
        <fullName evidence="6">DNA repair and recombination protein RAD52</fullName>
    </recommendedName>
</protein>
<dbReference type="EMBL" id="OZ004260">
    <property type="protein sequence ID" value="CAK7922422.1"/>
    <property type="molecule type" value="Genomic_DNA"/>
</dbReference>
<accession>A0ABP0EM74</accession>
<dbReference type="Proteomes" id="UP001497600">
    <property type="component" value="Chromosome H"/>
</dbReference>
<keyword evidence="8" id="KW-1185">Reference proteome</keyword>
<dbReference type="InterPro" id="IPR041247">
    <property type="entry name" value="Rad52_fam"/>
</dbReference>
<sequence>MNDFFDSKYETDPEVASYPSTITFFPDISEFEEVDDDPPMVEESPRASTWALMKIGTLQSRIEANQKERDSRFYGGSKDNLARFSAHQVFGLANEVFGYNGWSSSVADCVLVYENIDVENCKFSAKYVATVRVTLKDGTYNEETGTGEAHNLPTRAQCYSKSKKEAVTAGMKRAIIGFRSVLIDEEIRQLQDQYCT</sequence>
<comment type="similarity">
    <text evidence="1">Belongs to the RAD52 family.</text>
</comment>
<evidence type="ECO:0000256" key="5">
    <source>
        <dbReference type="ARBA" id="ARBA00037138"/>
    </source>
</evidence>
<dbReference type="InterPro" id="IPR007232">
    <property type="entry name" value="Rad52_Rad59_Rad22"/>
</dbReference>
<evidence type="ECO:0000313" key="8">
    <source>
        <dbReference type="Proteomes" id="UP001497600"/>
    </source>
</evidence>
<keyword evidence="4" id="KW-0234">DNA repair</keyword>
<dbReference type="Gene3D" id="3.30.390.80">
    <property type="entry name" value="DNA repair protein Rad52/59/22"/>
    <property type="match status" value="1"/>
</dbReference>
<evidence type="ECO:0000313" key="7">
    <source>
        <dbReference type="EMBL" id="CAK7922422.1"/>
    </source>
</evidence>
<evidence type="ECO:0000256" key="2">
    <source>
        <dbReference type="ARBA" id="ARBA00022763"/>
    </source>
</evidence>
<name>A0ABP0EM74_9ASCO</name>
<dbReference type="InterPro" id="IPR042525">
    <property type="entry name" value="Rad52_Rad59_Rad22_sf"/>
</dbReference>
<evidence type="ECO:0000256" key="6">
    <source>
        <dbReference type="ARBA" id="ARBA00041062"/>
    </source>
</evidence>
<organism evidence="7 8">
    <name type="scientific">[Candida] anglica</name>
    <dbReference type="NCBI Taxonomy" id="148631"/>
    <lineage>
        <taxon>Eukaryota</taxon>
        <taxon>Fungi</taxon>
        <taxon>Dikarya</taxon>
        <taxon>Ascomycota</taxon>
        <taxon>Saccharomycotina</taxon>
        <taxon>Pichiomycetes</taxon>
        <taxon>Debaryomycetaceae</taxon>
        <taxon>Kurtzmaniella</taxon>
    </lineage>
</organism>
<keyword evidence="3" id="KW-0233">DNA recombination</keyword>
<dbReference type="SUPFAM" id="SSF54768">
    <property type="entry name" value="dsRNA-binding domain-like"/>
    <property type="match status" value="1"/>
</dbReference>
<dbReference type="PANTHER" id="PTHR12132:SF1">
    <property type="entry name" value="DNA REPAIR PROTEIN RAD52 HOMOLOG"/>
    <property type="match status" value="1"/>
</dbReference>
<dbReference type="Pfam" id="PF04098">
    <property type="entry name" value="Rad52_Rad22"/>
    <property type="match status" value="1"/>
</dbReference>
<dbReference type="PANTHER" id="PTHR12132">
    <property type="entry name" value="DNA REPAIR AND RECOMBINATION PROTEIN RAD52, RAD59"/>
    <property type="match status" value="1"/>
</dbReference>
<evidence type="ECO:0000256" key="4">
    <source>
        <dbReference type="ARBA" id="ARBA00023204"/>
    </source>
</evidence>
<evidence type="ECO:0000256" key="3">
    <source>
        <dbReference type="ARBA" id="ARBA00023172"/>
    </source>
</evidence>
<evidence type="ECO:0000256" key="1">
    <source>
        <dbReference type="ARBA" id="ARBA00006638"/>
    </source>
</evidence>
<gene>
    <name evidence="7" type="primary">RAD59</name>
    <name evidence="7" type="ORF">CAAN4_H26610</name>
</gene>
<comment type="function">
    <text evidence="5">Involved in DNA double-strand break (DSB) repair and recombination. Promotes the annealing of complementary single-stranded DNA and by stimulation of the RAD51 recombinase.</text>
</comment>
<keyword evidence="2" id="KW-0227">DNA damage</keyword>
<reference evidence="7 8" key="1">
    <citation type="submission" date="2024-01" db="EMBL/GenBank/DDBJ databases">
        <authorList>
            <consortium name="Genoscope - CEA"/>
            <person name="William W."/>
        </authorList>
    </citation>
    <scope>NUCLEOTIDE SEQUENCE [LARGE SCALE GENOMIC DNA]</scope>
    <source>
        <strain evidence="7 8">29B2s-10</strain>
    </source>
</reference>